<comment type="cofactor">
    <cofactor evidence="5">
        <name>Fe cation</name>
        <dbReference type="ChEBI" id="CHEBI:24875"/>
    </cofactor>
    <text evidence="5">Binds 1 Fe cation per subunit.</text>
</comment>
<dbReference type="GO" id="GO:0046872">
    <property type="term" value="F:metal ion binding"/>
    <property type="evidence" value="ECO:0007669"/>
    <property type="project" value="UniProtKB-KW"/>
</dbReference>
<evidence type="ECO:0000313" key="8">
    <source>
        <dbReference type="Proteomes" id="UP001333818"/>
    </source>
</evidence>
<protein>
    <submittedName>
        <fullName evidence="7">VOC family protein</fullName>
    </submittedName>
</protein>
<dbReference type="InterPro" id="IPR005956">
    <property type="entry name" value="4OHPhenylPyrv_dOase"/>
</dbReference>
<dbReference type="GO" id="GO:0006572">
    <property type="term" value="P:L-tyrosine catabolic process"/>
    <property type="evidence" value="ECO:0007669"/>
    <property type="project" value="TreeGrafter"/>
</dbReference>
<dbReference type="InterPro" id="IPR004360">
    <property type="entry name" value="Glyas_Fos-R_dOase_dom"/>
</dbReference>
<dbReference type="PROSITE" id="PS51819">
    <property type="entry name" value="VOC"/>
    <property type="match status" value="2"/>
</dbReference>
<evidence type="ECO:0000256" key="1">
    <source>
        <dbReference type="ARBA" id="ARBA00005877"/>
    </source>
</evidence>
<evidence type="ECO:0000256" key="3">
    <source>
        <dbReference type="ARBA" id="ARBA00022737"/>
    </source>
</evidence>
<dbReference type="InterPro" id="IPR037523">
    <property type="entry name" value="VOC_core"/>
</dbReference>
<accession>A0AAW9PVK1</accession>
<comment type="similarity">
    <text evidence="1">Belongs to the 4HPPD family.</text>
</comment>
<dbReference type="GO" id="GO:0003868">
    <property type="term" value="F:4-hydroxyphenylpyruvate dioxygenase activity"/>
    <property type="evidence" value="ECO:0007669"/>
    <property type="project" value="InterPro"/>
</dbReference>
<reference evidence="7" key="1">
    <citation type="submission" date="2024-01" db="EMBL/GenBank/DDBJ databases">
        <title>Bank of Algae and Cyanobacteria of the Azores (BACA) strain genomes.</title>
        <authorList>
            <person name="Luz R."/>
            <person name="Cordeiro R."/>
            <person name="Fonseca A."/>
            <person name="Goncalves V."/>
        </authorList>
    </citation>
    <scope>NUCLEOTIDE SEQUENCE</scope>
    <source>
        <strain evidence="7">BACA0141</strain>
    </source>
</reference>
<feature type="domain" description="VOC" evidence="6">
    <location>
        <begin position="14"/>
        <end position="145"/>
    </location>
</feature>
<dbReference type="Pfam" id="PF00903">
    <property type="entry name" value="Glyoxalase"/>
    <property type="match status" value="1"/>
</dbReference>
<evidence type="ECO:0000313" key="7">
    <source>
        <dbReference type="EMBL" id="MEE3718407.1"/>
    </source>
</evidence>
<feature type="domain" description="VOC" evidence="6">
    <location>
        <begin position="170"/>
        <end position="314"/>
    </location>
</feature>
<dbReference type="SUPFAM" id="SSF54593">
    <property type="entry name" value="Glyoxalase/Bleomycin resistance protein/Dihydroxybiphenyl dioxygenase"/>
    <property type="match status" value="1"/>
</dbReference>
<dbReference type="InterPro" id="IPR041735">
    <property type="entry name" value="4OHPhenylPyrv_dOase_C"/>
</dbReference>
<gene>
    <name evidence="7" type="ORF">V2H45_16825</name>
</gene>
<dbReference type="AlphaFoldDB" id="A0AAW9PVK1"/>
<dbReference type="InterPro" id="IPR029068">
    <property type="entry name" value="Glyas_Bleomycin-R_OHBP_Dase"/>
</dbReference>
<dbReference type="PANTHER" id="PTHR11959:SF1">
    <property type="entry name" value="4-HYDROXYPHENYLPYRUVATE DIOXYGENASE"/>
    <property type="match status" value="1"/>
</dbReference>
<keyword evidence="3" id="KW-0677">Repeat</keyword>
<dbReference type="RefSeq" id="WP_330484839.1">
    <property type="nucleotide sequence ID" value="NZ_JAZBJZ010000076.1"/>
</dbReference>
<evidence type="ECO:0000259" key="6">
    <source>
        <dbReference type="PROSITE" id="PS51819"/>
    </source>
</evidence>
<keyword evidence="4 5" id="KW-0408">Iron</keyword>
<feature type="binding site" evidence="5">
    <location>
        <position position="251"/>
    </location>
    <ligand>
        <name>Fe cation</name>
        <dbReference type="ChEBI" id="CHEBI:24875"/>
    </ligand>
</feature>
<name>A0AAW9PVK1_9CYAN</name>
<keyword evidence="8" id="KW-1185">Reference proteome</keyword>
<dbReference type="CDD" id="cd07250">
    <property type="entry name" value="HPPD_C_like"/>
    <property type="match status" value="1"/>
</dbReference>
<dbReference type="PIRSF" id="PIRSF009283">
    <property type="entry name" value="HPP_dOase"/>
    <property type="match status" value="1"/>
</dbReference>
<feature type="binding site" evidence="5">
    <location>
        <position position="310"/>
    </location>
    <ligand>
        <name>Fe cation</name>
        <dbReference type="ChEBI" id="CHEBI:24875"/>
    </ligand>
</feature>
<feature type="binding site" evidence="5">
    <location>
        <position position="173"/>
    </location>
    <ligand>
        <name>Fe cation</name>
        <dbReference type="ChEBI" id="CHEBI:24875"/>
    </ligand>
</feature>
<evidence type="ECO:0000256" key="4">
    <source>
        <dbReference type="ARBA" id="ARBA00023004"/>
    </source>
</evidence>
<sequence length="343" mass="38489">MLIAESKSCRDFLGVDCIHFYVENVDRWRKWFEDCLGFQTVGTVRDHAHTEILQHGTIQIKLSAPLRSSSPVAKFLQHHPAGVGEIAFRIKPDSSQGFVSESSRESVQLWGDVTHHFVTSDSSLALGNDRSFQHSCGLSTGLSTGLSAGNSTKNPTGISTENSTEPLFTHIDHLVLNVPVGEMWKAAHWCEQHMGLQIGDRFHIQTERSALKSIVMENSDRTIQIPINEPSTPNSQIQEFLDRNRGAGIQHIALHTHDIFRTVAILKSRGVKFLETSPPILVDVQNHETGQALLQIFTQPIFDQPTFFFEIIQRQNLAQGFGEGNFQALFEAIEREQIERKSL</sequence>
<dbReference type="Gene3D" id="3.10.180.10">
    <property type="entry name" value="2,3-Dihydroxybiphenyl 1,2-Dioxygenase, domain 1"/>
    <property type="match status" value="2"/>
</dbReference>
<dbReference type="PANTHER" id="PTHR11959">
    <property type="entry name" value="4-HYDROXYPHENYLPYRUVATE DIOXYGENASE"/>
    <property type="match status" value="1"/>
</dbReference>
<evidence type="ECO:0000256" key="2">
    <source>
        <dbReference type="ARBA" id="ARBA00022723"/>
    </source>
</evidence>
<dbReference type="EMBL" id="JAZBJZ010000076">
    <property type="protein sequence ID" value="MEE3718407.1"/>
    <property type="molecule type" value="Genomic_DNA"/>
</dbReference>
<comment type="caution">
    <text evidence="7">The sequence shown here is derived from an EMBL/GenBank/DDBJ whole genome shotgun (WGS) entry which is preliminary data.</text>
</comment>
<evidence type="ECO:0000256" key="5">
    <source>
        <dbReference type="PIRSR" id="PIRSR009283-1"/>
    </source>
</evidence>
<organism evidence="7 8">
    <name type="scientific">Tumidithrix elongata BACA0141</name>
    <dbReference type="NCBI Taxonomy" id="2716417"/>
    <lineage>
        <taxon>Bacteria</taxon>
        <taxon>Bacillati</taxon>
        <taxon>Cyanobacteriota</taxon>
        <taxon>Cyanophyceae</taxon>
        <taxon>Pseudanabaenales</taxon>
        <taxon>Pseudanabaenaceae</taxon>
        <taxon>Tumidithrix</taxon>
        <taxon>Tumidithrix elongata</taxon>
    </lineage>
</organism>
<keyword evidence="2 5" id="KW-0479">Metal-binding</keyword>
<proteinExistence type="inferred from homology"/>
<dbReference type="Proteomes" id="UP001333818">
    <property type="component" value="Unassembled WGS sequence"/>
</dbReference>